<keyword evidence="3 5" id="KW-0418">Kinase</keyword>
<accession>A0A120CUK3</accession>
<keyword evidence="2 5" id="KW-0808">Transferase</keyword>
<dbReference type="Proteomes" id="UP000059074">
    <property type="component" value="Unassembled WGS sequence"/>
</dbReference>
<organism evidence="5 6">
    <name type="scientific">Hyphomicrobium sulfonivorans</name>
    <dbReference type="NCBI Taxonomy" id="121290"/>
    <lineage>
        <taxon>Bacteria</taxon>
        <taxon>Pseudomonadati</taxon>
        <taxon>Pseudomonadota</taxon>
        <taxon>Alphaproteobacteria</taxon>
        <taxon>Hyphomicrobiales</taxon>
        <taxon>Hyphomicrobiaceae</taxon>
        <taxon>Hyphomicrobium</taxon>
    </lineage>
</organism>
<dbReference type="InterPro" id="IPR029056">
    <property type="entry name" value="Ribokinase-like"/>
</dbReference>
<evidence type="ECO:0000259" key="4">
    <source>
        <dbReference type="Pfam" id="PF00294"/>
    </source>
</evidence>
<dbReference type="InterPro" id="IPR052700">
    <property type="entry name" value="Carb_kinase_PfkB-like"/>
</dbReference>
<comment type="caution">
    <text evidence="5">The sequence shown here is derived from an EMBL/GenBank/DDBJ whole genome shotgun (WGS) entry which is preliminary data.</text>
</comment>
<dbReference type="EC" id="2.7.1.4" evidence="5"/>
<dbReference type="PATRIC" id="fig|121290.4.peg.443"/>
<dbReference type="InterPro" id="IPR011611">
    <property type="entry name" value="PfkB_dom"/>
</dbReference>
<dbReference type="SUPFAM" id="SSF53613">
    <property type="entry name" value="Ribokinase-like"/>
    <property type="match status" value="1"/>
</dbReference>
<comment type="similarity">
    <text evidence="1">Belongs to the carbohydrate kinase PfkB family.</text>
</comment>
<feature type="domain" description="Carbohydrate kinase PfkB" evidence="4">
    <location>
        <begin position="58"/>
        <end position="316"/>
    </location>
</feature>
<dbReference type="CDD" id="cd01168">
    <property type="entry name" value="adenosine_kinase"/>
    <property type="match status" value="1"/>
</dbReference>
<evidence type="ECO:0000313" key="5">
    <source>
        <dbReference type="EMBL" id="KWT66344.1"/>
    </source>
</evidence>
<sequence>MQETRYDVVGIGNAIVDIIGRCDDDFLSKQDLAKGFMRLIDAHEADRLYALMGPSIERSGGSAANTVAGLASFGGRAAFIGRVADDQFGKVFWHDVRSAGVAFETGPAVSGLPTAVCLILVTPDGERTMNTFLGASTELSAAEVDPAMIEAAKVTYLEGYLFDKPEAKEAFYKAAEIAAKAGRKTALSLSDAFCVDRHRADFRRLVKDGIDILFANETEITALYEVNSFDEAVAAVRGECEIAVLTRSEAGSLIVTGSDTVEVRPMKVEKVVDATGAGDLYAAGFLYGYTRGLKLSDCGRLGSLAASEVISHIGARPERALSVIAKQEGLIAD</sequence>
<evidence type="ECO:0000256" key="1">
    <source>
        <dbReference type="ARBA" id="ARBA00010688"/>
    </source>
</evidence>
<dbReference type="RefSeq" id="WP_068462983.1">
    <property type="nucleotide sequence ID" value="NZ_LMTR01000073.1"/>
</dbReference>
<dbReference type="Gene3D" id="3.40.1190.20">
    <property type="match status" value="1"/>
</dbReference>
<protein>
    <submittedName>
        <fullName evidence="5">Fructokinase</fullName>
        <ecNumber evidence="5">2.7.1.4</ecNumber>
    </submittedName>
</protein>
<dbReference type="Pfam" id="PF00294">
    <property type="entry name" value="PfkB"/>
    <property type="match status" value="1"/>
</dbReference>
<gene>
    <name evidence="5" type="ORF">APY04_2540</name>
</gene>
<dbReference type="AlphaFoldDB" id="A0A120CUK3"/>
<reference evidence="5 6" key="1">
    <citation type="submission" date="2015-10" db="EMBL/GenBank/DDBJ databases">
        <title>Transcriptomic analysis of a linuron degrading triple-species bacterial consortium.</title>
        <authorList>
            <person name="Albers P."/>
        </authorList>
    </citation>
    <scope>NUCLEOTIDE SEQUENCE [LARGE SCALE GENOMIC DNA]</scope>
    <source>
        <strain evidence="5 6">WDL6</strain>
    </source>
</reference>
<dbReference type="GO" id="GO:0008865">
    <property type="term" value="F:fructokinase activity"/>
    <property type="evidence" value="ECO:0007669"/>
    <property type="project" value="UniProtKB-EC"/>
</dbReference>
<dbReference type="PANTHER" id="PTHR43320:SF3">
    <property type="entry name" value="CARBOHYDRATE KINASE PFKB DOMAIN-CONTAINING PROTEIN"/>
    <property type="match status" value="1"/>
</dbReference>
<dbReference type="STRING" id="121290.APY04_2540"/>
<keyword evidence="6" id="KW-1185">Reference proteome</keyword>
<evidence type="ECO:0000256" key="3">
    <source>
        <dbReference type="ARBA" id="ARBA00022777"/>
    </source>
</evidence>
<proteinExistence type="inferred from homology"/>
<dbReference type="OrthoDB" id="9813569at2"/>
<dbReference type="Gene3D" id="3.30.1110.10">
    <property type="match status" value="1"/>
</dbReference>
<evidence type="ECO:0000256" key="2">
    <source>
        <dbReference type="ARBA" id="ARBA00022679"/>
    </source>
</evidence>
<name>A0A120CUK3_HYPSL</name>
<evidence type="ECO:0000313" key="6">
    <source>
        <dbReference type="Proteomes" id="UP000059074"/>
    </source>
</evidence>
<dbReference type="PANTHER" id="PTHR43320">
    <property type="entry name" value="SUGAR KINASE"/>
    <property type="match status" value="1"/>
</dbReference>
<dbReference type="EMBL" id="LMTR01000073">
    <property type="protein sequence ID" value="KWT66344.1"/>
    <property type="molecule type" value="Genomic_DNA"/>
</dbReference>